<organism evidence="1 2">
    <name type="scientific">Pedobacter cryoconitis</name>
    <dbReference type="NCBI Taxonomy" id="188932"/>
    <lineage>
        <taxon>Bacteria</taxon>
        <taxon>Pseudomonadati</taxon>
        <taxon>Bacteroidota</taxon>
        <taxon>Sphingobacteriia</taxon>
        <taxon>Sphingobacteriales</taxon>
        <taxon>Sphingobacteriaceae</taxon>
        <taxon>Pedobacter</taxon>
    </lineage>
</organism>
<evidence type="ECO:0000313" key="2">
    <source>
        <dbReference type="Proteomes" id="UP000249754"/>
    </source>
</evidence>
<accession>A0A327TD31</accession>
<sequence>MIDHYDTISYTDKAKVDPLLTDAMIAFINQWHYGKLNPDYPAVKIDRGGGFNAGHALQEQMQAFSNGNILVENAEKPAVLFLKNEDDISTIALMYKAIKNGETKTFKLKKQYL</sequence>
<proteinExistence type="predicted"/>
<dbReference type="AlphaFoldDB" id="A0A327TD31"/>
<protein>
    <submittedName>
        <fullName evidence="1">Uncharacterized protein</fullName>
    </submittedName>
</protein>
<gene>
    <name evidence="1" type="ORF">LY11_00994</name>
</gene>
<dbReference type="Proteomes" id="UP000249754">
    <property type="component" value="Unassembled WGS sequence"/>
</dbReference>
<evidence type="ECO:0000313" key="1">
    <source>
        <dbReference type="EMBL" id="RAJ35747.1"/>
    </source>
</evidence>
<dbReference type="EMBL" id="QLLR01000002">
    <property type="protein sequence ID" value="RAJ35747.1"/>
    <property type="molecule type" value="Genomic_DNA"/>
</dbReference>
<name>A0A327TD31_9SPHI</name>
<reference evidence="1 2" key="1">
    <citation type="submission" date="2018-06" db="EMBL/GenBank/DDBJ databases">
        <title>Genomic Encyclopedia of Archaeal and Bacterial Type Strains, Phase II (KMG-II): from individual species to whole genera.</title>
        <authorList>
            <person name="Goeker M."/>
        </authorList>
    </citation>
    <scope>NUCLEOTIDE SEQUENCE [LARGE SCALE GENOMIC DNA]</scope>
    <source>
        <strain evidence="1 2">DSM 14825</strain>
    </source>
</reference>
<dbReference type="RefSeq" id="WP_111632584.1">
    <property type="nucleotide sequence ID" value="NZ_QLLR01000002.1"/>
</dbReference>
<comment type="caution">
    <text evidence="1">The sequence shown here is derived from an EMBL/GenBank/DDBJ whole genome shotgun (WGS) entry which is preliminary data.</text>
</comment>